<dbReference type="AlphaFoldDB" id="A0A367L9S8"/>
<proteinExistence type="predicted"/>
<dbReference type="Proteomes" id="UP000253664">
    <property type="component" value="Unassembled WGS sequence"/>
</dbReference>
<evidence type="ECO:0000313" key="1">
    <source>
        <dbReference type="EMBL" id="RCI11177.1"/>
    </source>
</evidence>
<keyword evidence="2" id="KW-1185">Reference proteome</keyword>
<gene>
    <name evidence="1" type="ORF">L249_7262</name>
</gene>
<protein>
    <submittedName>
        <fullName evidence="1">Uncharacterized protein</fullName>
    </submittedName>
</protein>
<evidence type="ECO:0000313" key="2">
    <source>
        <dbReference type="Proteomes" id="UP000253664"/>
    </source>
</evidence>
<name>A0A367L9S8_9HYPO</name>
<organism evidence="1 2">
    <name type="scientific">Ophiocordyceps polyrhachis-furcata BCC 54312</name>
    <dbReference type="NCBI Taxonomy" id="1330021"/>
    <lineage>
        <taxon>Eukaryota</taxon>
        <taxon>Fungi</taxon>
        <taxon>Dikarya</taxon>
        <taxon>Ascomycota</taxon>
        <taxon>Pezizomycotina</taxon>
        <taxon>Sordariomycetes</taxon>
        <taxon>Hypocreomycetidae</taxon>
        <taxon>Hypocreales</taxon>
        <taxon>Ophiocordycipitaceae</taxon>
        <taxon>Ophiocordyceps</taxon>
    </lineage>
</organism>
<accession>A0A367L9S8</accession>
<dbReference type="EMBL" id="LKCN02000010">
    <property type="protein sequence ID" value="RCI11177.1"/>
    <property type="molecule type" value="Genomic_DNA"/>
</dbReference>
<reference evidence="1 2" key="1">
    <citation type="journal article" date="2015" name="BMC Genomics">
        <title>Insights from the genome of Ophiocordyceps polyrhachis-furcata to pathogenicity and host specificity in insect fungi.</title>
        <authorList>
            <person name="Wichadakul D."/>
            <person name="Kobmoo N."/>
            <person name="Ingsriswang S."/>
            <person name="Tangphatsornruang S."/>
            <person name="Chantasingh D."/>
            <person name="Luangsa-ard J.J."/>
            <person name="Eurwilaichitr L."/>
        </authorList>
    </citation>
    <scope>NUCLEOTIDE SEQUENCE [LARGE SCALE GENOMIC DNA]</scope>
    <source>
        <strain evidence="1 2">BCC 54312</strain>
    </source>
</reference>
<comment type="caution">
    <text evidence="1">The sequence shown here is derived from an EMBL/GenBank/DDBJ whole genome shotgun (WGS) entry which is preliminary data.</text>
</comment>
<sequence>MDGWMSLRKTMATVPTADATHPYLLFSLHHYIYMYSCIEVINFHVDGRTDVWEHQTTTRTKTKKTEMWLGVVVVVLCCCCCLLV</sequence>